<dbReference type="InterPro" id="IPR001608">
    <property type="entry name" value="Ala_racemase_N"/>
</dbReference>
<organism evidence="2">
    <name type="scientific">marine metagenome</name>
    <dbReference type="NCBI Taxonomy" id="408172"/>
    <lineage>
        <taxon>unclassified sequences</taxon>
        <taxon>metagenomes</taxon>
        <taxon>ecological metagenomes</taxon>
    </lineage>
</organism>
<gene>
    <name evidence="2" type="ORF">METZ01_LOCUS324316</name>
</gene>
<dbReference type="EMBL" id="UINC01106656">
    <property type="protein sequence ID" value="SVC71462.1"/>
    <property type="molecule type" value="Genomic_DNA"/>
</dbReference>
<reference evidence="2" key="1">
    <citation type="submission" date="2018-05" db="EMBL/GenBank/DDBJ databases">
        <authorList>
            <person name="Lanie J.A."/>
            <person name="Ng W.-L."/>
            <person name="Kazmierczak K.M."/>
            <person name="Andrzejewski T.M."/>
            <person name="Davidsen T.M."/>
            <person name="Wayne K.J."/>
            <person name="Tettelin H."/>
            <person name="Glass J.I."/>
            <person name="Rusch D."/>
            <person name="Podicherti R."/>
            <person name="Tsui H.-C.T."/>
            <person name="Winkler M.E."/>
        </authorList>
    </citation>
    <scope>NUCLEOTIDE SEQUENCE</scope>
</reference>
<dbReference type="GO" id="GO:0036088">
    <property type="term" value="P:D-serine catabolic process"/>
    <property type="evidence" value="ECO:0007669"/>
    <property type="project" value="TreeGrafter"/>
</dbReference>
<dbReference type="PANTHER" id="PTHR28004">
    <property type="entry name" value="ZGC:162816-RELATED"/>
    <property type="match status" value="1"/>
</dbReference>
<dbReference type="InterPro" id="IPR029066">
    <property type="entry name" value="PLP-binding_barrel"/>
</dbReference>
<dbReference type="Pfam" id="PF01168">
    <property type="entry name" value="Ala_racemase_N"/>
    <property type="match status" value="1"/>
</dbReference>
<proteinExistence type="predicted"/>
<feature type="domain" description="Alanine racemase N-terminal" evidence="1">
    <location>
        <begin position="25"/>
        <end position="153"/>
    </location>
</feature>
<evidence type="ECO:0000259" key="1">
    <source>
        <dbReference type="Pfam" id="PF01168"/>
    </source>
</evidence>
<accession>A0A382PHQ3</accession>
<evidence type="ECO:0000313" key="2">
    <source>
        <dbReference type="EMBL" id="SVC71462.1"/>
    </source>
</evidence>
<dbReference type="InterPro" id="IPR051466">
    <property type="entry name" value="D-amino_acid_metab_enzyme"/>
</dbReference>
<dbReference type="PANTHER" id="PTHR28004:SF2">
    <property type="entry name" value="D-SERINE DEHYDRATASE"/>
    <property type="match status" value="1"/>
</dbReference>
<dbReference type="GO" id="GO:0008721">
    <property type="term" value="F:D-serine ammonia-lyase activity"/>
    <property type="evidence" value="ECO:0007669"/>
    <property type="project" value="TreeGrafter"/>
</dbReference>
<dbReference type="Gene3D" id="3.20.20.10">
    <property type="entry name" value="Alanine racemase"/>
    <property type="match status" value="1"/>
</dbReference>
<sequence>MANIDWYRVENEGEIPSPALLVYPERIIRNLQRMIDIAGDANRLRPHVKTHKLPELIGMQMSMGISRFKCATIAEAEMVAGSGGKDILLAHQPVGPNGVRLRFLMDRYPKVRWGAIVDNLDTMTTLGKIFADAPRKLAVYVDLDCGHHRTGVCP</sequence>
<feature type="non-terminal residue" evidence="2">
    <location>
        <position position="154"/>
    </location>
</feature>
<protein>
    <recommendedName>
        <fullName evidence="1">Alanine racemase N-terminal domain-containing protein</fullName>
    </recommendedName>
</protein>
<name>A0A382PHQ3_9ZZZZ</name>
<dbReference type="SUPFAM" id="SSF51419">
    <property type="entry name" value="PLP-binding barrel"/>
    <property type="match status" value="1"/>
</dbReference>
<dbReference type="AlphaFoldDB" id="A0A382PHQ3"/>